<keyword evidence="5" id="KW-1185">Reference proteome</keyword>
<dbReference type="InterPro" id="IPR050595">
    <property type="entry name" value="Bact_response_regulator"/>
</dbReference>
<dbReference type="CDD" id="cd17541">
    <property type="entry name" value="REC_CheB-like"/>
    <property type="match status" value="1"/>
</dbReference>
<organism evidence="4 5">
    <name type="scientific">Massilia glaciei</name>
    <dbReference type="NCBI Taxonomy" id="1524097"/>
    <lineage>
        <taxon>Bacteria</taxon>
        <taxon>Pseudomonadati</taxon>
        <taxon>Pseudomonadota</taxon>
        <taxon>Betaproteobacteria</taxon>
        <taxon>Burkholderiales</taxon>
        <taxon>Oxalobacteraceae</taxon>
        <taxon>Telluria group</taxon>
        <taxon>Massilia</taxon>
    </lineage>
</organism>
<dbReference type="GO" id="GO:0000160">
    <property type="term" value="P:phosphorelay signal transduction system"/>
    <property type="evidence" value="ECO:0007669"/>
    <property type="project" value="InterPro"/>
</dbReference>
<dbReference type="InterPro" id="IPR001789">
    <property type="entry name" value="Sig_transdc_resp-reg_receiver"/>
</dbReference>
<dbReference type="PROSITE" id="PS50110">
    <property type="entry name" value="RESPONSE_REGULATORY"/>
    <property type="match status" value="1"/>
</dbReference>
<dbReference type="PANTHER" id="PTHR44591">
    <property type="entry name" value="STRESS RESPONSE REGULATOR PROTEIN 1"/>
    <property type="match status" value="1"/>
</dbReference>
<dbReference type="RefSeq" id="WP_106756482.1">
    <property type="nucleotide sequence ID" value="NZ_PXWF02000072.1"/>
</dbReference>
<reference evidence="4 5" key="1">
    <citation type="submission" date="2018-04" db="EMBL/GenBank/DDBJ databases">
        <title>Massilia violaceinigra sp. nov., a novel purple-pigmented bacterium isolated from Tianshan glacier, Xinjiang, China.</title>
        <authorList>
            <person name="Wang H."/>
        </authorList>
    </citation>
    <scope>NUCLEOTIDE SEQUENCE [LARGE SCALE GENOMIC DNA]</scope>
    <source>
        <strain evidence="4 5">B448-2</strain>
    </source>
</reference>
<dbReference type="Gene3D" id="3.40.50.2300">
    <property type="match status" value="1"/>
</dbReference>
<dbReference type="Proteomes" id="UP000241421">
    <property type="component" value="Unassembled WGS sequence"/>
</dbReference>
<sequence length="124" mass="13591">MKLLIVDDSNIIRSRIARIARIALHPRLQNISVVGLARNGLEALELARRNPPQVVTMDLTMPEMDGIACIEALMAEQPQLNILVVSALGDKSTAISALKKGARGFLHKPFTDDQLADALLEIER</sequence>
<name>A0A2U2I4M7_9BURK</name>
<feature type="modified residue" description="4-aspartylphosphate" evidence="2">
    <location>
        <position position="58"/>
    </location>
</feature>
<evidence type="ECO:0000313" key="5">
    <source>
        <dbReference type="Proteomes" id="UP000241421"/>
    </source>
</evidence>
<evidence type="ECO:0000313" key="4">
    <source>
        <dbReference type="EMBL" id="PWF54713.1"/>
    </source>
</evidence>
<gene>
    <name evidence="4" type="ORF">C7C56_005535</name>
</gene>
<dbReference type="InterPro" id="IPR011006">
    <property type="entry name" value="CheY-like_superfamily"/>
</dbReference>
<dbReference type="PANTHER" id="PTHR44591:SF3">
    <property type="entry name" value="RESPONSE REGULATORY DOMAIN-CONTAINING PROTEIN"/>
    <property type="match status" value="1"/>
</dbReference>
<dbReference type="EMBL" id="PXWF02000072">
    <property type="protein sequence ID" value="PWF54713.1"/>
    <property type="molecule type" value="Genomic_DNA"/>
</dbReference>
<dbReference type="SMART" id="SM00448">
    <property type="entry name" value="REC"/>
    <property type="match status" value="1"/>
</dbReference>
<feature type="domain" description="Response regulatory" evidence="3">
    <location>
        <begin position="2"/>
        <end position="123"/>
    </location>
</feature>
<accession>A0A2U2I4M7</accession>
<evidence type="ECO:0000256" key="1">
    <source>
        <dbReference type="ARBA" id="ARBA00022553"/>
    </source>
</evidence>
<protein>
    <submittedName>
        <fullName evidence="4">Response regulator</fullName>
    </submittedName>
</protein>
<dbReference type="Pfam" id="PF00072">
    <property type="entry name" value="Response_reg"/>
    <property type="match status" value="1"/>
</dbReference>
<keyword evidence="1 2" id="KW-0597">Phosphoprotein</keyword>
<dbReference type="AlphaFoldDB" id="A0A2U2I4M7"/>
<dbReference type="SUPFAM" id="SSF52172">
    <property type="entry name" value="CheY-like"/>
    <property type="match status" value="1"/>
</dbReference>
<evidence type="ECO:0000259" key="3">
    <source>
        <dbReference type="PROSITE" id="PS50110"/>
    </source>
</evidence>
<dbReference type="OrthoDB" id="9801101at2"/>
<proteinExistence type="predicted"/>
<evidence type="ECO:0000256" key="2">
    <source>
        <dbReference type="PROSITE-ProRule" id="PRU00169"/>
    </source>
</evidence>
<comment type="caution">
    <text evidence="4">The sequence shown here is derived from an EMBL/GenBank/DDBJ whole genome shotgun (WGS) entry which is preliminary data.</text>
</comment>